<dbReference type="RefSeq" id="WP_124971065.1">
    <property type="nucleotide sequence ID" value="NZ_BDQK01000013.1"/>
</dbReference>
<keyword evidence="2" id="KW-0687">Ribonucleoprotein</keyword>
<comment type="caution">
    <text evidence="2">The sequence shown here is derived from an EMBL/GenBank/DDBJ whole genome shotgun (WGS) entry which is preliminary data.</text>
</comment>
<dbReference type="Proteomes" id="UP000287247">
    <property type="component" value="Unassembled WGS sequence"/>
</dbReference>
<name>A0A401IIU7_APHSA</name>
<protein>
    <submittedName>
        <fullName evidence="2">S23 ribosomal protein</fullName>
    </submittedName>
</protein>
<reference evidence="3" key="1">
    <citation type="submission" date="2017-05" db="EMBL/GenBank/DDBJ databases">
        <title>Physiological properties and genetic analysis related to exopolysaccharide production of fresh-water unicellular cyanobacterium Aphanothece sacrum, Suizenji Nori, that has been cultured as a food source in Japan.</title>
        <authorList>
            <person name="Kanesaki Y."/>
            <person name="Yoshikawa S."/>
            <person name="Ohki K."/>
        </authorList>
    </citation>
    <scope>NUCLEOTIDE SEQUENCE [LARGE SCALE GENOMIC DNA]</scope>
    <source>
        <strain evidence="3">FPU1</strain>
    </source>
</reference>
<dbReference type="EMBL" id="BDQK01000013">
    <property type="protein sequence ID" value="GBF81207.1"/>
    <property type="molecule type" value="Genomic_DNA"/>
</dbReference>
<evidence type="ECO:0000313" key="3">
    <source>
        <dbReference type="Proteomes" id="UP000287247"/>
    </source>
</evidence>
<dbReference type="GO" id="GO:0005840">
    <property type="term" value="C:ribosome"/>
    <property type="evidence" value="ECO:0007669"/>
    <property type="project" value="UniProtKB-KW"/>
</dbReference>
<dbReference type="AlphaFoldDB" id="A0A401IIU7"/>
<keyword evidence="2" id="KW-0689">Ribosomal protein</keyword>
<feature type="region of interest" description="Disordered" evidence="1">
    <location>
        <begin position="28"/>
        <end position="60"/>
    </location>
</feature>
<feature type="compositionally biased region" description="Basic residues" evidence="1">
    <location>
        <begin position="47"/>
        <end position="60"/>
    </location>
</feature>
<evidence type="ECO:0000313" key="2">
    <source>
        <dbReference type="EMBL" id="GBF81207.1"/>
    </source>
</evidence>
<accession>A0A401IIU7</accession>
<evidence type="ECO:0000256" key="1">
    <source>
        <dbReference type="SAM" id="MobiDB-lite"/>
    </source>
</evidence>
<keyword evidence="3" id="KW-1185">Reference proteome</keyword>
<proteinExistence type="predicted"/>
<sequence>MEKNNKPAIKDHKELEIYKKAFDAAMVGKSPQEGLGSRGSRGSRGGRGGRGRWKKITNQL</sequence>
<organism evidence="2 3">
    <name type="scientific">Aphanothece sacrum FPU1</name>
    <dbReference type="NCBI Taxonomy" id="1920663"/>
    <lineage>
        <taxon>Bacteria</taxon>
        <taxon>Bacillati</taxon>
        <taxon>Cyanobacteriota</taxon>
        <taxon>Cyanophyceae</taxon>
        <taxon>Oscillatoriophycideae</taxon>
        <taxon>Chroococcales</taxon>
        <taxon>Aphanothecaceae</taxon>
        <taxon>Aphanothece</taxon>
    </lineage>
</organism>
<gene>
    <name evidence="2" type="ORF">AsFPU1_2619</name>
</gene>
<feature type="compositionally biased region" description="Gly residues" evidence="1">
    <location>
        <begin position="36"/>
        <end position="46"/>
    </location>
</feature>